<evidence type="ECO:0000256" key="1">
    <source>
        <dbReference type="SAM" id="SignalP"/>
    </source>
</evidence>
<comment type="caution">
    <text evidence="2">The sequence shown here is derived from an EMBL/GenBank/DDBJ whole genome shotgun (WGS) entry which is preliminary data.</text>
</comment>
<gene>
    <name evidence="2" type="ORF">TSPI_04114</name>
</gene>
<feature type="chain" id="PRO_5047327416" evidence="1">
    <location>
        <begin position="21"/>
        <end position="207"/>
    </location>
</feature>
<name>A0ABR3K9M7_TRISP</name>
<accession>A0ABR3K9M7</accession>
<feature type="signal peptide" evidence="1">
    <location>
        <begin position="1"/>
        <end position="20"/>
    </location>
</feature>
<evidence type="ECO:0000313" key="2">
    <source>
        <dbReference type="EMBL" id="KAL1232900.1"/>
    </source>
</evidence>
<keyword evidence="1" id="KW-0732">Signal</keyword>
<evidence type="ECO:0000313" key="3">
    <source>
        <dbReference type="Proteomes" id="UP001558632"/>
    </source>
</evidence>
<reference evidence="2 3" key="1">
    <citation type="submission" date="2024-07" db="EMBL/GenBank/DDBJ databases">
        <title>Enhanced genomic and transcriptomic resources for Trichinella pseudospiralis and T. spiralis underpin the discovery of pronounced molecular differences between stages and species.</title>
        <authorList>
            <person name="Pasi K.K."/>
            <person name="La Rosa G."/>
            <person name="Gomez-Morales M.A."/>
            <person name="Tosini F."/>
            <person name="Sumanam S."/>
            <person name="Young N.D."/>
            <person name="Chang B.C."/>
            <person name="Robin G.B."/>
        </authorList>
    </citation>
    <scope>NUCLEOTIDE SEQUENCE [LARGE SCALE GENOMIC DNA]</scope>
    <source>
        <strain evidence="2">ISS534</strain>
    </source>
</reference>
<keyword evidence="3" id="KW-1185">Reference proteome</keyword>
<dbReference type="InterPro" id="IPR009003">
    <property type="entry name" value="Peptidase_S1_PA"/>
</dbReference>
<dbReference type="Proteomes" id="UP001558632">
    <property type="component" value="Unassembled WGS sequence"/>
</dbReference>
<protein>
    <submittedName>
        <fullName evidence="2">Phenoloxidase-activating factor</fullName>
    </submittedName>
</protein>
<sequence>MKAWNFQLLLIFSTHYSTDSSNCGRSGLVGGVLAYTMVFFGEAEGRMFVDCIGLLVPSSNSSYSDIVVTSRYCVQFRSGTNRSRTQPPPNISLIKMRLPILSSFYTQPVCLPEEHDYPSNEQEKDNVSQMCFEEQGPHALLKAEFSATMIPTGFPLICLKHERSYLYGIQDWLRFPKPGENLKPIAIFTATSPFAFRINRFINETSF</sequence>
<dbReference type="SUPFAM" id="SSF50494">
    <property type="entry name" value="Trypsin-like serine proteases"/>
    <property type="match status" value="1"/>
</dbReference>
<proteinExistence type="predicted"/>
<dbReference type="EMBL" id="JBEUSY010000444">
    <property type="protein sequence ID" value="KAL1232900.1"/>
    <property type="molecule type" value="Genomic_DNA"/>
</dbReference>
<organism evidence="2 3">
    <name type="scientific">Trichinella spiralis</name>
    <name type="common">Trichina worm</name>
    <dbReference type="NCBI Taxonomy" id="6334"/>
    <lineage>
        <taxon>Eukaryota</taxon>
        <taxon>Metazoa</taxon>
        <taxon>Ecdysozoa</taxon>
        <taxon>Nematoda</taxon>
        <taxon>Enoplea</taxon>
        <taxon>Dorylaimia</taxon>
        <taxon>Trichinellida</taxon>
        <taxon>Trichinellidae</taxon>
        <taxon>Trichinella</taxon>
    </lineage>
</organism>